<comment type="caution">
    <text evidence="1">The sequence shown here is derived from an EMBL/GenBank/DDBJ whole genome shotgun (WGS) entry which is preliminary data.</text>
</comment>
<protein>
    <submittedName>
        <fullName evidence="1">Uncharacterized protein</fullName>
    </submittedName>
</protein>
<organism evidence="1 2">
    <name type="scientific">Lepraria neglecta</name>
    <dbReference type="NCBI Taxonomy" id="209136"/>
    <lineage>
        <taxon>Eukaryota</taxon>
        <taxon>Fungi</taxon>
        <taxon>Dikarya</taxon>
        <taxon>Ascomycota</taxon>
        <taxon>Pezizomycotina</taxon>
        <taxon>Lecanoromycetes</taxon>
        <taxon>OSLEUM clade</taxon>
        <taxon>Lecanoromycetidae</taxon>
        <taxon>Lecanorales</taxon>
        <taxon>Lecanorineae</taxon>
        <taxon>Stereocaulaceae</taxon>
        <taxon>Lepraria</taxon>
    </lineage>
</organism>
<accession>A0AAD9Z870</accession>
<keyword evidence="2" id="KW-1185">Reference proteome</keyword>
<reference evidence="1" key="1">
    <citation type="submission" date="2022-11" db="EMBL/GenBank/DDBJ databases">
        <title>Chromosomal genome sequence assembly and mating type (MAT) locus characterization of the leprose asexual lichenized fungus Lepraria neglecta (Nyl.) Erichsen.</title>
        <authorList>
            <person name="Allen J.L."/>
            <person name="Pfeffer B."/>
        </authorList>
    </citation>
    <scope>NUCLEOTIDE SEQUENCE</scope>
    <source>
        <strain evidence="1">Allen 5258</strain>
    </source>
</reference>
<name>A0AAD9Z870_9LECA</name>
<gene>
    <name evidence="1" type="ORF">OEA41_006070</name>
</gene>
<dbReference type="Proteomes" id="UP001276659">
    <property type="component" value="Unassembled WGS sequence"/>
</dbReference>
<dbReference type="EMBL" id="JASNWA010000007">
    <property type="protein sequence ID" value="KAK3172746.1"/>
    <property type="molecule type" value="Genomic_DNA"/>
</dbReference>
<sequence length="190" mass="22358">MPLDSFGLGPERSFSEITYSDLRDLCDNYRTANLNNYENLDYFRLSTIPETLQQRKQDGCPFMEKAELQIIAEWRREEDARAGTWDRKVDYIFKQYRILIERIAQLRRRLKEESGMDVTALEVEKVGRWINEAALERRKNALDNGEDDLCSEHQEHGRARRKLRATLRIHLSLQLYHGMQPNLASIPGTE</sequence>
<evidence type="ECO:0000313" key="2">
    <source>
        <dbReference type="Proteomes" id="UP001276659"/>
    </source>
</evidence>
<dbReference type="AlphaFoldDB" id="A0AAD9Z870"/>
<proteinExistence type="predicted"/>
<evidence type="ECO:0000313" key="1">
    <source>
        <dbReference type="EMBL" id="KAK3172746.1"/>
    </source>
</evidence>